<dbReference type="SUPFAM" id="SSF53271">
    <property type="entry name" value="PRTase-like"/>
    <property type="match status" value="1"/>
</dbReference>
<comment type="caution">
    <text evidence="14">The sequence shown here is derived from an EMBL/GenBank/DDBJ whole genome shotgun (WGS) entry which is preliminary data.</text>
</comment>
<dbReference type="UniPathway" id="UPA00588">
    <property type="reaction ID" value="UER00646"/>
</dbReference>
<dbReference type="NCBIfam" id="NF002636">
    <property type="entry name" value="PRK02304.1-5"/>
    <property type="match status" value="1"/>
</dbReference>
<comment type="pathway">
    <text evidence="4">Purine metabolism; AMP biosynthesis via salvage pathway; AMP from adenine: step 1/1.</text>
</comment>
<dbReference type="InterPro" id="IPR000836">
    <property type="entry name" value="PRTase_dom"/>
</dbReference>
<keyword evidence="10 14" id="KW-0328">Glycosyltransferase</keyword>
<dbReference type="InterPro" id="IPR029057">
    <property type="entry name" value="PRTase-like"/>
</dbReference>
<dbReference type="GO" id="GO:0005737">
    <property type="term" value="C:cytoplasm"/>
    <property type="evidence" value="ECO:0007669"/>
    <property type="project" value="UniProtKB-SubCell"/>
</dbReference>
<comment type="subunit">
    <text evidence="6">Homodimer.</text>
</comment>
<evidence type="ECO:0000313" key="14">
    <source>
        <dbReference type="EMBL" id="OWF56386.1"/>
    </source>
</evidence>
<dbReference type="CDD" id="cd06223">
    <property type="entry name" value="PRTases_typeI"/>
    <property type="match status" value="1"/>
</dbReference>
<evidence type="ECO:0000256" key="5">
    <source>
        <dbReference type="ARBA" id="ARBA00008391"/>
    </source>
</evidence>
<dbReference type="PANTHER" id="PTHR32315">
    <property type="entry name" value="ADENINE PHOSPHORIBOSYLTRANSFERASE"/>
    <property type="match status" value="1"/>
</dbReference>
<comment type="subcellular location">
    <subcellularLocation>
        <location evidence="3">Cytoplasm</location>
    </subcellularLocation>
</comment>
<evidence type="ECO:0000313" key="15">
    <source>
        <dbReference type="Proteomes" id="UP000242188"/>
    </source>
</evidence>
<dbReference type="NCBIfam" id="NF002634">
    <property type="entry name" value="PRK02304.1-3"/>
    <property type="match status" value="1"/>
</dbReference>
<dbReference type="GO" id="GO:0006166">
    <property type="term" value="P:purine ribonucleoside salvage"/>
    <property type="evidence" value="ECO:0007669"/>
    <property type="project" value="UniProtKB-KW"/>
</dbReference>
<dbReference type="OrthoDB" id="363185at2759"/>
<dbReference type="EC" id="2.4.2.7" evidence="7"/>
<dbReference type="Proteomes" id="UP000242188">
    <property type="component" value="Unassembled WGS sequence"/>
</dbReference>
<evidence type="ECO:0000256" key="11">
    <source>
        <dbReference type="ARBA" id="ARBA00022679"/>
    </source>
</evidence>
<dbReference type="InterPro" id="IPR005764">
    <property type="entry name" value="Ade_phspho_trans"/>
</dbReference>
<evidence type="ECO:0000256" key="10">
    <source>
        <dbReference type="ARBA" id="ARBA00022676"/>
    </source>
</evidence>
<evidence type="ECO:0000256" key="1">
    <source>
        <dbReference type="ARBA" id="ARBA00000868"/>
    </source>
</evidence>
<dbReference type="NCBIfam" id="TIGR01090">
    <property type="entry name" value="apt"/>
    <property type="match status" value="1"/>
</dbReference>
<protein>
    <recommendedName>
        <fullName evidence="8">Adenine phosphoribosyltransferase</fullName>
        <ecNumber evidence="7">2.4.2.7</ecNumber>
    </recommendedName>
</protein>
<keyword evidence="11 14" id="KW-0808">Transferase</keyword>
<organism evidence="14 15">
    <name type="scientific">Mizuhopecten yessoensis</name>
    <name type="common">Japanese scallop</name>
    <name type="synonym">Patinopecten yessoensis</name>
    <dbReference type="NCBI Taxonomy" id="6573"/>
    <lineage>
        <taxon>Eukaryota</taxon>
        <taxon>Metazoa</taxon>
        <taxon>Spiralia</taxon>
        <taxon>Lophotrochozoa</taxon>
        <taxon>Mollusca</taxon>
        <taxon>Bivalvia</taxon>
        <taxon>Autobranchia</taxon>
        <taxon>Pteriomorphia</taxon>
        <taxon>Pectinida</taxon>
        <taxon>Pectinoidea</taxon>
        <taxon>Pectinidae</taxon>
        <taxon>Mizuhopecten</taxon>
    </lineage>
</organism>
<name>A0A210R645_MIZYE</name>
<keyword evidence="9" id="KW-0963">Cytoplasm</keyword>
<dbReference type="GO" id="GO:0016208">
    <property type="term" value="F:AMP binding"/>
    <property type="evidence" value="ECO:0007669"/>
    <property type="project" value="TreeGrafter"/>
</dbReference>
<dbReference type="GO" id="GO:0044209">
    <property type="term" value="P:AMP salvage"/>
    <property type="evidence" value="ECO:0007669"/>
    <property type="project" value="UniProtKB-UniPathway"/>
</dbReference>
<dbReference type="STRING" id="6573.A0A210R645"/>
<sequence>MSQEKIKRITDAVSVHPDFPKPGIVFMNIFPVLHDPSLFKDLIDVMIESVRTNAAGAQLIVGLDARGFLFGPMIAQALGIGFSPIRKAGKLPGETHSVTYKLEYGQDTFDIEKNAVSPGEKVVIVDDLLATGGTMKAACDLVCKAGGEVLQCLVIMELEDLRGQDKVAMPVTTLIKY</sequence>
<gene>
    <name evidence="14" type="ORF">KP79_PYT14387</name>
</gene>
<evidence type="ECO:0000256" key="2">
    <source>
        <dbReference type="ARBA" id="ARBA00003968"/>
    </source>
</evidence>
<evidence type="ECO:0000256" key="7">
    <source>
        <dbReference type="ARBA" id="ARBA00011893"/>
    </source>
</evidence>
<evidence type="ECO:0000256" key="4">
    <source>
        <dbReference type="ARBA" id="ARBA00004659"/>
    </source>
</evidence>
<keyword evidence="15" id="KW-1185">Reference proteome</keyword>
<feature type="domain" description="Phosphoribosyltransferase" evidence="13">
    <location>
        <begin position="36"/>
        <end position="160"/>
    </location>
</feature>
<evidence type="ECO:0000256" key="9">
    <source>
        <dbReference type="ARBA" id="ARBA00022490"/>
    </source>
</evidence>
<evidence type="ECO:0000256" key="3">
    <source>
        <dbReference type="ARBA" id="ARBA00004496"/>
    </source>
</evidence>
<accession>A0A210R645</accession>
<dbReference type="PANTHER" id="PTHR32315:SF3">
    <property type="entry name" value="ADENINE PHOSPHORIBOSYLTRANSFERASE"/>
    <property type="match status" value="1"/>
</dbReference>
<dbReference type="EMBL" id="NEDP02000210">
    <property type="protein sequence ID" value="OWF56386.1"/>
    <property type="molecule type" value="Genomic_DNA"/>
</dbReference>
<comment type="catalytic activity">
    <reaction evidence="1">
        <text>AMP + diphosphate = 5-phospho-alpha-D-ribose 1-diphosphate + adenine</text>
        <dbReference type="Rhea" id="RHEA:16609"/>
        <dbReference type="ChEBI" id="CHEBI:16708"/>
        <dbReference type="ChEBI" id="CHEBI:33019"/>
        <dbReference type="ChEBI" id="CHEBI:58017"/>
        <dbReference type="ChEBI" id="CHEBI:456215"/>
        <dbReference type="EC" id="2.4.2.7"/>
    </reaction>
</comment>
<dbReference type="GO" id="GO:0003999">
    <property type="term" value="F:adenine phosphoribosyltransferase activity"/>
    <property type="evidence" value="ECO:0007669"/>
    <property type="project" value="UniProtKB-EC"/>
</dbReference>
<dbReference type="GO" id="GO:0006168">
    <property type="term" value="P:adenine salvage"/>
    <property type="evidence" value="ECO:0007669"/>
    <property type="project" value="InterPro"/>
</dbReference>
<dbReference type="InterPro" id="IPR050054">
    <property type="entry name" value="UPRTase/APRTase"/>
</dbReference>
<reference evidence="14 15" key="1">
    <citation type="journal article" date="2017" name="Nat. Ecol. Evol.">
        <title>Scallop genome provides insights into evolution of bilaterian karyotype and development.</title>
        <authorList>
            <person name="Wang S."/>
            <person name="Zhang J."/>
            <person name="Jiao W."/>
            <person name="Li J."/>
            <person name="Xun X."/>
            <person name="Sun Y."/>
            <person name="Guo X."/>
            <person name="Huan P."/>
            <person name="Dong B."/>
            <person name="Zhang L."/>
            <person name="Hu X."/>
            <person name="Sun X."/>
            <person name="Wang J."/>
            <person name="Zhao C."/>
            <person name="Wang Y."/>
            <person name="Wang D."/>
            <person name="Huang X."/>
            <person name="Wang R."/>
            <person name="Lv J."/>
            <person name="Li Y."/>
            <person name="Zhang Z."/>
            <person name="Liu B."/>
            <person name="Lu W."/>
            <person name="Hui Y."/>
            <person name="Liang J."/>
            <person name="Zhou Z."/>
            <person name="Hou R."/>
            <person name="Li X."/>
            <person name="Liu Y."/>
            <person name="Li H."/>
            <person name="Ning X."/>
            <person name="Lin Y."/>
            <person name="Zhao L."/>
            <person name="Xing Q."/>
            <person name="Dou J."/>
            <person name="Li Y."/>
            <person name="Mao J."/>
            <person name="Guo H."/>
            <person name="Dou H."/>
            <person name="Li T."/>
            <person name="Mu C."/>
            <person name="Jiang W."/>
            <person name="Fu Q."/>
            <person name="Fu X."/>
            <person name="Miao Y."/>
            <person name="Liu J."/>
            <person name="Yu Q."/>
            <person name="Li R."/>
            <person name="Liao H."/>
            <person name="Li X."/>
            <person name="Kong Y."/>
            <person name="Jiang Z."/>
            <person name="Chourrout D."/>
            <person name="Li R."/>
            <person name="Bao Z."/>
        </authorList>
    </citation>
    <scope>NUCLEOTIDE SEQUENCE [LARGE SCALE GENOMIC DNA]</scope>
    <source>
        <strain evidence="14 15">PY_sf001</strain>
    </source>
</reference>
<comment type="similarity">
    <text evidence="5">Belongs to the purine/pyrimidine phosphoribosyltransferase family.</text>
</comment>
<dbReference type="Gene3D" id="3.40.50.2020">
    <property type="match status" value="1"/>
</dbReference>
<dbReference type="Pfam" id="PF00156">
    <property type="entry name" value="Pribosyltran"/>
    <property type="match status" value="1"/>
</dbReference>
<evidence type="ECO:0000256" key="6">
    <source>
        <dbReference type="ARBA" id="ARBA00011738"/>
    </source>
</evidence>
<dbReference type="GO" id="GO:0002055">
    <property type="term" value="F:adenine binding"/>
    <property type="evidence" value="ECO:0007669"/>
    <property type="project" value="TreeGrafter"/>
</dbReference>
<proteinExistence type="inferred from homology"/>
<comment type="function">
    <text evidence="2">Catalyzes a salvage reaction resulting in the formation of AMP, that is energically less costly than de novo synthesis.</text>
</comment>
<evidence type="ECO:0000259" key="13">
    <source>
        <dbReference type="Pfam" id="PF00156"/>
    </source>
</evidence>
<evidence type="ECO:0000256" key="12">
    <source>
        <dbReference type="ARBA" id="ARBA00022726"/>
    </source>
</evidence>
<dbReference type="HAMAP" id="MF_00004">
    <property type="entry name" value="Aden_phosphoribosyltr"/>
    <property type="match status" value="1"/>
</dbReference>
<dbReference type="AlphaFoldDB" id="A0A210R645"/>
<evidence type="ECO:0000256" key="8">
    <source>
        <dbReference type="ARBA" id="ARBA00017366"/>
    </source>
</evidence>
<dbReference type="FunFam" id="3.40.50.2020:FF:000004">
    <property type="entry name" value="Adenine phosphoribosyltransferase"/>
    <property type="match status" value="1"/>
</dbReference>
<keyword evidence="12" id="KW-0660">Purine salvage</keyword>